<dbReference type="EMBL" id="LT552383">
    <property type="protein sequence ID" value="SAL98984.1"/>
    <property type="molecule type" value="Genomic_DNA"/>
</dbReference>
<dbReference type="OrthoDB" id="120763at2759"/>
<gene>
    <name evidence="1" type="primary">ABSGL_04555.1 scaffold 5475</name>
</gene>
<reference evidence="1" key="1">
    <citation type="submission" date="2016-04" db="EMBL/GenBank/DDBJ databases">
        <authorList>
            <person name="Evans L.H."/>
            <person name="Alamgir A."/>
            <person name="Owens N."/>
            <person name="Weber N.D."/>
            <person name="Virtaneva K."/>
            <person name="Barbian K."/>
            <person name="Babar A."/>
            <person name="Rosenke K."/>
        </authorList>
    </citation>
    <scope>NUCLEOTIDE SEQUENCE [LARGE SCALE GENOMIC DNA]</scope>
    <source>
        <strain evidence="1">CBS 101.48</strain>
    </source>
</reference>
<accession>A0A163JFI3</accession>
<protein>
    <recommendedName>
        <fullName evidence="3">Ndc10 domain-containing protein</fullName>
    </recommendedName>
</protein>
<proteinExistence type="predicted"/>
<evidence type="ECO:0008006" key="3">
    <source>
        <dbReference type="Google" id="ProtNLM"/>
    </source>
</evidence>
<dbReference type="InParanoid" id="A0A163JFI3"/>
<organism evidence="1">
    <name type="scientific">Absidia glauca</name>
    <name type="common">Pin mould</name>
    <dbReference type="NCBI Taxonomy" id="4829"/>
    <lineage>
        <taxon>Eukaryota</taxon>
        <taxon>Fungi</taxon>
        <taxon>Fungi incertae sedis</taxon>
        <taxon>Mucoromycota</taxon>
        <taxon>Mucoromycotina</taxon>
        <taxon>Mucoromycetes</taxon>
        <taxon>Mucorales</taxon>
        <taxon>Cunninghamellaceae</taxon>
        <taxon>Absidia</taxon>
    </lineage>
</organism>
<dbReference type="Proteomes" id="UP000078561">
    <property type="component" value="Unassembled WGS sequence"/>
</dbReference>
<name>A0A163JFI3_ABSGL</name>
<dbReference type="AlphaFoldDB" id="A0A163JFI3"/>
<evidence type="ECO:0000313" key="2">
    <source>
        <dbReference type="Proteomes" id="UP000078561"/>
    </source>
</evidence>
<sequence length="85" mass="9626">MDIPTSNLTLAQKCVYLSTDTTYQPLQVVAPGEWHDRLVPKELSPGDPIQPTVAENAFVQVIMVFRKTFIQDSVLMVELHHCYPI</sequence>
<evidence type="ECO:0000313" key="1">
    <source>
        <dbReference type="EMBL" id="SAL98984.1"/>
    </source>
</evidence>
<keyword evidence="2" id="KW-1185">Reference proteome</keyword>